<feature type="chain" id="PRO_5042937182" description="Saposin B-type domain-containing protein" evidence="2">
    <location>
        <begin position="23"/>
        <end position="104"/>
    </location>
</feature>
<proteinExistence type="predicted"/>
<dbReference type="SMART" id="SM00741">
    <property type="entry name" value="SapB"/>
    <property type="match status" value="1"/>
</dbReference>
<keyword evidence="5" id="KW-1185">Reference proteome</keyword>
<comment type="caution">
    <text evidence="4">The sequence shown here is derived from an EMBL/GenBank/DDBJ whole genome shotgun (WGS) entry which is preliminary data.</text>
</comment>
<organism evidence="4 5">
    <name type="scientific">Pristionchus mayeri</name>
    <dbReference type="NCBI Taxonomy" id="1317129"/>
    <lineage>
        <taxon>Eukaryota</taxon>
        <taxon>Metazoa</taxon>
        <taxon>Ecdysozoa</taxon>
        <taxon>Nematoda</taxon>
        <taxon>Chromadorea</taxon>
        <taxon>Rhabditida</taxon>
        <taxon>Rhabditina</taxon>
        <taxon>Diplogasteromorpha</taxon>
        <taxon>Diplogasteroidea</taxon>
        <taxon>Neodiplogasteridae</taxon>
        <taxon>Pristionchus</taxon>
    </lineage>
</organism>
<feature type="non-terminal residue" evidence="4">
    <location>
        <position position="1"/>
    </location>
</feature>
<evidence type="ECO:0000256" key="1">
    <source>
        <dbReference type="ARBA" id="ARBA00023157"/>
    </source>
</evidence>
<evidence type="ECO:0000256" key="2">
    <source>
        <dbReference type="SAM" id="SignalP"/>
    </source>
</evidence>
<keyword evidence="1" id="KW-1015">Disulfide bond</keyword>
<evidence type="ECO:0000313" key="5">
    <source>
        <dbReference type="Proteomes" id="UP001328107"/>
    </source>
</evidence>
<dbReference type="Proteomes" id="UP001328107">
    <property type="component" value="Unassembled WGS sequence"/>
</dbReference>
<dbReference type="SUPFAM" id="SSF47862">
    <property type="entry name" value="Saposin"/>
    <property type="match status" value="1"/>
</dbReference>
<feature type="domain" description="Saposin B-type" evidence="3">
    <location>
        <begin position="29"/>
        <end position="104"/>
    </location>
</feature>
<dbReference type="InterPro" id="IPR008139">
    <property type="entry name" value="SaposinB_dom"/>
</dbReference>
<protein>
    <recommendedName>
        <fullName evidence="3">Saposin B-type domain-containing protein</fullName>
    </recommendedName>
</protein>
<keyword evidence="2" id="KW-0732">Signal</keyword>
<dbReference type="Pfam" id="PF03489">
    <property type="entry name" value="SapB_2"/>
    <property type="match status" value="1"/>
</dbReference>
<dbReference type="InterPro" id="IPR011001">
    <property type="entry name" value="Saposin-like"/>
</dbReference>
<name>A0AAN5D6V2_9BILA</name>
<dbReference type="EMBL" id="BTRK01000006">
    <property type="protein sequence ID" value="GMR57491.1"/>
    <property type="molecule type" value="Genomic_DNA"/>
</dbReference>
<dbReference type="InterPro" id="IPR008138">
    <property type="entry name" value="SapB_2"/>
</dbReference>
<evidence type="ECO:0000313" key="4">
    <source>
        <dbReference type="EMBL" id="GMR57491.1"/>
    </source>
</evidence>
<gene>
    <name evidence="4" type="ORF">PMAYCL1PPCAC_27686</name>
</gene>
<dbReference type="AlphaFoldDB" id="A0AAN5D6V2"/>
<accession>A0AAN5D6V2</accession>
<sequence>VFGLLLLASGVFSAAILPEVQTGNADMKDAIMCAACKDIVDDVENHTEDTIEERVDASIKAHCNNLGFLAGTCTKVMTDVEDVIVQDINENYSPDQLCQMAGIC</sequence>
<feature type="signal peptide" evidence="2">
    <location>
        <begin position="1"/>
        <end position="22"/>
    </location>
</feature>
<dbReference type="PROSITE" id="PS50015">
    <property type="entry name" value="SAP_B"/>
    <property type="match status" value="1"/>
</dbReference>
<dbReference type="Gene3D" id="1.10.225.10">
    <property type="entry name" value="Saposin-like"/>
    <property type="match status" value="1"/>
</dbReference>
<evidence type="ECO:0000259" key="3">
    <source>
        <dbReference type="PROSITE" id="PS50015"/>
    </source>
</evidence>
<reference evidence="5" key="1">
    <citation type="submission" date="2022-10" db="EMBL/GenBank/DDBJ databases">
        <title>Genome assembly of Pristionchus species.</title>
        <authorList>
            <person name="Yoshida K."/>
            <person name="Sommer R.J."/>
        </authorList>
    </citation>
    <scope>NUCLEOTIDE SEQUENCE [LARGE SCALE GENOMIC DNA]</scope>
    <source>
        <strain evidence="5">RS5460</strain>
    </source>
</reference>